<comment type="subcellular location">
    <subcellularLocation>
        <location evidence="1">Cytoplasm</location>
        <location evidence="1">Cytoskeleton</location>
        <location evidence="1">Cilium axoneme</location>
    </subcellularLocation>
</comment>
<sequence length="703" mass="76402">MISASSALRAVLLKFNSSLSSALPEYTGYCPQYRYRMGDTYGSQTHKLLLDPTVNRSEKLVLSDRTVDDYQVQWRHSDHRTFRAVDDYQVQWRHSDHHTFRTVDDYQVFRPPQRDIDIVEGRFMSGDPIYQHPTIPGYEGFIPRINAKFGQRYSVQATEALSEFENEQMKAREALNLLHRQGALQDGRYCPRDIEDRQLTENQFRLPLTEVRPELAGVLRNLPVTEPAITPPSHSTSPYFMKSTDPEKYLISGGPSKLSQEFVGILIALAKLKWLPLRLSYSILISPLNGVPRSNLVEAGWVEPQRKSGQVQMRDRGLVRVKSNQFGTGSGQLAGSGRVGRLVNKLGTGSGQLAGSGRVGRLVSKLGTGSGQLAGSGRVGRLVNKLGTGSGQLAASVRVDRLVNKLGTGSGKLDGSGRVDRLVNKLRTGSGQLAGSGRVDRLVNKLRTGSGQLAGSGRVDRLVNKLGTGSGQLAGSGRVDRLVNKLGTGSGQLDGSGRVDRLVNKLGTGSGQLDGSGRVDRLVNKLGTGSGQLAESGRVDRLVNKLGTGSGQLDGSGRVDRLVNKLGTGSGQLAASGRVDRLVSKLGTGSGQLAPSSMCCECFSGHVPFGYSKYGSGNVQMTNSALCDFTSNYRRRQSTEWAPVNVTRFDPPLALQPTVIYHKHVGLVPNYLGHVPGEMFRFGKTYGNDTRDAKRWLRGDYTM</sequence>
<dbReference type="PANTHER" id="PTHR22146:SF8">
    <property type="entry name" value="PROTEIN FAM166B"/>
    <property type="match status" value="1"/>
</dbReference>
<dbReference type="PANTHER" id="PTHR22146">
    <property type="entry name" value="CAT EYE SYNDROME CRITICAL REGION PROTEIN 6"/>
    <property type="match status" value="1"/>
</dbReference>
<reference evidence="8" key="1">
    <citation type="submission" date="2020-11" db="EMBL/GenBank/DDBJ databases">
        <authorList>
            <person name="Tran Van P."/>
        </authorList>
    </citation>
    <scope>NUCLEOTIDE SEQUENCE</scope>
</reference>
<feature type="signal peptide" evidence="6">
    <location>
        <begin position="1"/>
        <end position="22"/>
    </location>
</feature>
<name>A0A7R9PKC3_TIMGE</name>
<evidence type="ECO:0000256" key="2">
    <source>
        <dbReference type="ARBA" id="ARBA00022490"/>
    </source>
</evidence>
<keyword evidence="3" id="KW-0206">Cytoskeleton</keyword>
<dbReference type="AlphaFoldDB" id="A0A7R9PKC3"/>
<evidence type="ECO:0000256" key="1">
    <source>
        <dbReference type="ARBA" id="ARBA00004430"/>
    </source>
</evidence>
<dbReference type="EMBL" id="OE840460">
    <property type="protein sequence ID" value="CAD7590749.1"/>
    <property type="molecule type" value="Genomic_DNA"/>
</dbReference>
<keyword evidence="6" id="KW-0732">Signal</keyword>
<feature type="chain" id="PRO_5030706401" description="Ciliary microtubule inner protein 2A-C-like domain-containing protein" evidence="6">
    <location>
        <begin position="23"/>
        <end position="703"/>
    </location>
</feature>
<feature type="domain" description="Ciliary microtubule inner protein 2A-C-like" evidence="7">
    <location>
        <begin position="22"/>
        <end position="58"/>
    </location>
</feature>
<evidence type="ECO:0000256" key="6">
    <source>
        <dbReference type="SAM" id="SignalP"/>
    </source>
</evidence>
<evidence type="ECO:0000256" key="5">
    <source>
        <dbReference type="ARBA" id="ARBA00035661"/>
    </source>
</evidence>
<dbReference type="InterPro" id="IPR018902">
    <property type="entry name" value="CMI2A-C-like_dom"/>
</dbReference>
<protein>
    <recommendedName>
        <fullName evidence="7">Ciliary microtubule inner protein 2A-C-like domain-containing protein</fullName>
    </recommendedName>
</protein>
<dbReference type="GO" id="GO:0015630">
    <property type="term" value="C:microtubule cytoskeleton"/>
    <property type="evidence" value="ECO:0007669"/>
    <property type="project" value="UniProtKB-ARBA"/>
</dbReference>
<evidence type="ECO:0000256" key="3">
    <source>
        <dbReference type="ARBA" id="ARBA00023212"/>
    </source>
</evidence>
<accession>A0A7R9PKC3</accession>
<comment type="similarity">
    <text evidence="5">Belongs to the CIMIP2 family.</text>
</comment>
<evidence type="ECO:0000256" key="4">
    <source>
        <dbReference type="ARBA" id="ARBA00023273"/>
    </source>
</evidence>
<dbReference type="GO" id="GO:0005930">
    <property type="term" value="C:axoneme"/>
    <property type="evidence" value="ECO:0007669"/>
    <property type="project" value="UniProtKB-SubCell"/>
</dbReference>
<keyword evidence="4" id="KW-0966">Cell projection</keyword>
<organism evidence="8">
    <name type="scientific">Timema genevievae</name>
    <name type="common">Walking stick</name>
    <dbReference type="NCBI Taxonomy" id="629358"/>
    <lineage>
        <taxon>Eukaryota</taxon>
        <taxon>Metazoa</taxon>
        <taxon>Ecdysozoa</taxon>
        <taxon>Arthropoda</taxon>
        <taxon>Hexapoda</taxon>
        <taxon>Insecta</taxon>
        <taxon>Pterygota</taxon>
        <taxon>Neoptera</taxon>
        <taxon>Polyneoptera</taxon>
        <taxon>Phasmatodea</taxon>
        <taxon>Timematodea</taxon>
        <taxon>Timematoidea</taxon>
        <taxon>Timematidae</taxon>
        <taxon>Timema</taxon>
    </lineage>
</organism>
<feature type="domain" description="Ciliary microtubule inner protein 2A-C-like" evidence="7">
    <location>
        <begin position="666"/>
        <end position="691"/>
    </location>
</feature>
<evidence type="ECO:0000259" key="7">
    <source>
        <dbReference type="Pfam" id="PF10629"/>
    </source>
</evidence>
<proteinExistence type="inferred from homology"/>
<gene>
    <name evidence="8" type="ORF">TGEB3V08_LOCUS4293</name>
</gene>
<dbReference type="Pfam" id="PF10629">
    <property type="entry name" value="CMI2B-like"/>
    <property type="match status" value="2"/>
</dbReference>
<keyword evidence="2" id="KW-0963">Cytoplasm</keyword>
<evidence type="ECO:0000313" key="8">
    <source>
        <dbReference type="EMBL" id="CAD7590749.1"/>
    </source>
</evidence>